<dbReference type="AlphaFoldDB" id="A0A368H0X7"/>
<comment type="similarity">
    <text evidence="1">Belongs to the patched family.</text>
</comment>
<feature type="domain" description="SSD" evidence="3">
    <location>
        <begin position="16"/>
        <end position="95"/>
    </location>
</feature>
<name>A0A368H0X7_ANCCA</name>
<dbReference type="PANTHER" id="PTHR10796:SF92">
    <property type="entry name" value="PATCHED-RELATED, ISOFORM A"/>
    <property type="match status" value="1"/>
</dbReference>
<dbReference type="GO" id="GO:0006897">
    <property type="term" value="P:endocytosis"/>
    <property type="evidence" value="ECO:0007669"/>
    <property type="project" value="TreeGrafter"/>
</dbReference>
<organism evidence="4 5">
    <name type="scientific">Ancylostoma caninum</name>
    <name type="common">Dog hookworm</name>
    <dbReference type="NCBI Taxonomy" id="29170"/>
    <lineage>
        <taxon>Eukaryota</taxon>
        <taxon>Metazoa</taxon>
        <taxon>Ecdysozoa</taxon>
        <taxon>Nematoda</taxon>
        <taxon>Chromadorea</taxon>
        <taxon>Rhabditida</taxon>
        <taxon>Rhabditina</taxon>
        <taxon>Rhabditomorpha</taxon>
        <taxon>Strongyloidea</taxon>
        <taxon>Ancylostomatidae</taxon>
        <taxon>Ancylostomatinae</taxon>
        <taxon>Ancylostoma</taxon>
    </lineage>
</organism>
<evidence type="ECO:0000259" key="3">
    <source>
        <dbReference type="PROSITE" id="PS50156"/>
    </source>
</evidence>
<dbReference type="InterPro" id="IPR053958">
    <property type="entry name" value="HMGCR/SNAP/NPC1-like_SSD"/>
</dbReference>
<dbReference type="PROSITE" id="PS50156">
    <property type="entry name" value="SSD"/>
    <property type="match status" value="1"/>
</dbReference>
<dbReference type="GO" id="GO:0005886">
    <property type="term" value="C:plasma membrane"/>
    <property type="evidence" value="ECO:0007669"/>
    <property type="project" value="TreeGrafter"/>
</dbReference>
<feature type="transmembrane region" description="Helical" evidence="2">
    <location>
        <begin position="163"/>
        <end position="184"/>
    </location>
</feature>
<feature type="transmembrane region" description="Helical" evidence="2">
    <location>
        <begin position="70"/>
        <end position="95"/>
    </location>
</feature>
<accession>A0A368H0X7</accession>
<dbReference type="Pfam" id="PF12349">
    <property type="entry name" value="Sterol-sensing"/>
    <property type="match status" value="1"/>
</dbReference>
<dbReference type="OrthoDB" id="5862238at2759"/>
<dbReference type="GO" id="GO:0018996">
    <property type="term" value="P:molting cycle, collagen and cuticulin-based cuticle"/>
    <property type="evidence" value="ECO:0007669"/>
    <property type="project" value="TreeGrafter"/>
</dbReference>
<evidence type="ECO:0000313" key="5">
    <source>
        <dbReference type="Proteomes" id="UP000252519"/>
    </source>
</evidence>
<feature type="non-terminal residue" evidence="4">
    <location>
        <position position="280"/>
    </location>
</feature>
<keyword evidence="5" id="KW-1185">Reference proteome</keyword>
<gene>
    <name evidence="4" type="ORF">ANCCAN_03503</name>
</gene>
<dbReference type="Proteomes" id="UP000252519">
    <property type="component" value="Unassembled WGS sequence"/>
</dbReference>
<reference evidence="4 5" key="1">
    <citation type="submission" date="2014-10" db="EMBL/GenBank/DDBJ databases">
        <title>Draft genome of the hookworm Ancylostoma caninum.</title>
        <authorList>
            <person name="Mitreva M."/>
        </authorList>
    </citation>
    <scope>NUCLEOTIDE SEQUENCE [LARGE SCALE GENOMIC DNA]</scope>
    <source>
        <strain evidence="4 5">Baltimore</strain>
    </source>
</reference>
<dbReference type="STRING" id="29170.A0A368H0X7"/>
<evidence type="ECO:0000256" key="1">
    <source>
        <dbReference type="ARBA" id="ARBA00005585"/>
    </source>
</evidence>
<protein>
    <recommendedName>
        <fullName evidence="3">SSD domain-containing protein</fullName>
    </recommendedName>
</protein>
<dbReference type="GO" id="GO:0030659">
    <property type="term" value="C:cytoplasmic vesicle membrane"/>
    <property type="evidence" value="ECO:0007669"/>
    <property type="project" value="TreeGrafter"/>
</dbReference>
<dbReference type="InterPro" id="IPR051697">
    <property type="entry name" value="Patched_domain-protein"/>
</dbReference>
<dbReference type="InterPro" id="IPR000731">
    <property type="entry name" value="SSD"/>
</dbReference>
<evidence type="ECO:0000256" key="2">
    <source>
        <dbReference type="SAM" id="Phobius"/>
    </source>
</evidence>
<keyword evidence="2" id="KW-1133">Transmembrane helix</keyword>
<evidence type="ECO:0000313" key="4">
    <source>
        <dbReference type="EMBL" id="RCN50281.1"/>
    </source>
</evidence>
<keyword evidence="2" id="KW-0472">Membrane</keyword>
<dbReference type="EMBL" id="JOJR01000024">
    <property type="protein sequence ID" value="RCN50281.1"/>
    <property type="molecule type" value="Genomic_DNA"/>
</dbReference>
<sequence>MKKWSLRFVNMLITDIVSIFAHESMKKRSLRSFCARLIFETCPLCSSNYLSDAFSFGVGTITTIPAVQIFCIYTCCALVLTFLYQITFFCALLSLATKWEAEGRHCLWLTTTIAPKLASSPSSRLLWLGSRPHPDPKHPSNTKHCSATKFFQNWYAPILMQPAIKALAGLWYCIYVGFAIYGCMHLREGLEPVNLLVDDSYAKPHYLALEQHFWHYGATLQIVVSSAPNLRDSQERKRVNEMVHAFANSPHAIGDESVQFWMKEMERYYRSEHNTTMKDE</sequence>
<proteinExistence type="inferred from homology"/>
<dbReference type="PANTHER" id="PTHR10796">
    <property type="entry name" value="PATCHED-RELATED"/>
    <property type="match status" value="1"/>
</dbReference>
<keyword evidence="2" id="KW-0812">Transmembrane</keyword>
<comment type="caution">
    <text evidence="4">The sequence shown here is derived from an EMBL/GenBank/DDBJ whole genome shotgun (WGS) entry which is preliminary data.</text>
</comment>